<gene>
    <name evidence="2" type="ORF">E3J33_03970</name>
</gene>
<dbReference type="PANTHER" id="PTHR21666:SF270">
    <property type="entry name" value="MUREIN HYDROLASE ACTIVATOR ENVC"/>
    <property type="match status" value="1"/>
</dbReference>
<dbReference type="PROSITE" id="PS51782">
    <property type="entry name" value="LYSM"/>
    <property type="match status" value="2"/>
</dbReference>
<dbReference type="GO" id="GO:0004222">
    <property type="term" value="F:metalloendopeptidase activity"/>
    <property type="evidence" value="ECO:0007669"/>
    <property type="project" value="TreeGrafter"/>
</dbReference>
<dbReference type="InterPro" id="IPR011055">
    <property type="entry name" value="Dup_hybrid_motif"/>
</dbReference>
<dbReference type="AlphaFoldDB" id="A0A523YL59"/>
<dbReference type="PANTHER" id="PTHR21666">
    <property type="entry name" value="PEPTIDASE-RELATED"/>
    <property type="match status" value="1"/>
</dbReference>
<protein>
    <submittedName>
        <fullName evidence="2">M23 family metallopeptidase</fullName>
    </submittedName>
</protein>
<dbReference type="Gene3D" id="2.70.70.10">
    <property type="entry name" value="Glucose Permease (Domain IIA)"/>
    <property type="match status" value="1"/>
</dbReference>
<dbReference type="SMART" id="SM00257">
    <property type="entry name" value="LysM"/>
    <property type="match status" value="2"/>
</dbReference>
<evidence type="ECO:0000259" key="1">
    <source>
        <dbReference type="PROSITE" id="PS51782"/>
    </source>
</evidence>
<dbReference type="EMBL" id="SOIJ01000224">
    <property type="protein sequence ID" value="TET92326.1"/>
    <property type="molecule type" value="Genomic_DNA"/>
</dbReference>
<reference evidence="2 3" key="1">
    <citation type="submission" date="2019-03" db="EMBL/GenBank/DDBJ databases">
        <title>Metabolic potential of uncultured bacteria and archaea associated with petroleum seepage in deep-sea sediments.</title>
        <authorList>
            <person name="Dong X."/>
            <person name="Hubert C."/>
        </authorList>
    </citation>
    <scope>NUCLEOTIDE SEQUENCE [LARGE SCALE GENOMIC DNA]</scope>
    <source>
        <strain evidence="2">E29_bin28</strain>
    </source>
</reference>
<sequence length="300" mass="33442">MKLVSRTIFDKRRGAVFALTVVLSSFVLLGNAWSSSVPPSRAYTVRPKDTLSAISRRYGISLKQILKINALSLRDKIYPGQKLLIPYKMGVWHPVKRYETLWRIARTYGVSLEEIKQANRLSSNEIKVGQKLFIPKTTEVKPIKIPDYLLSEKKVLIQPILPEKKVVSQPEPIGTQEEKLSFLWPIEGEVIGYFGDKGNKGIDIAASEGTTVVAPADGIVELAGYGKEPGNLLMIKHRKEGLITVYTYLSSWLVKKGDKVKKGDPIATVGITGNAKNPCLHFEVRKIGTVEPVNPLYYLP</sequence>
<dbReference type="Proteomes" id="UP000316925">
    <property type="component" value="Unassembled WGS sequence"/>
</dbReference>
<comment type="caution">
    <text evidence="2">The sequence shown here is derived from an EMBL/GenBank/DDBJ whole genome shotgun (WGS) entry which is preliminary data.</text>
</comment>
<proteinExistence type="predicted"/>
<dbReference type="InterPro" id="IPR050570">
    <property type="entry name" value="Cell_wall_metabolism_enzyme"/>
</dbReference>
<dbReference type="SUPFAM" id="SSF54106">
    <property type="entry name" value="LysM domain"/>
    <property type="match status" value="1"/>
</dbReference>
<dbReference type="CDD" id="cd12797">
    <property type="entry name" value="M23_peptidase"/>
    <property type="match status" value="1"/>
</dbReference>
<dbReference type="Pfam" id="PF01551">
    <property type="entry name" value="Peptidase_M23"/>
    <property type="match status" value="1"/>
</dbReference>
<evidence type="ECO:0000313" key="3">
    <source>
        <dbReference type="Proteomes" id="UP000316925"/>
    </source>
</evidence>
<accession>A0A523YL59</accession>
<dbReference type="CDD" id="cd00118">
    <property type="entry name" value="LysM"/>
    <property type="match status" value="2"/>
</dbReference>
<feature type="domain" description="LysM" evidence="1">
    <location>
        <begin position="91"/>
        <end position="134"/>
    </location>
</feature>
<name>A0A523YL59_UNCAE</name>
<feature type="domain" description="LysM" evidence="1">
    <location>
        <begin position="41"/>
        <end position="85"/>
    </location>
</feature>
<dbReference type="InterPro" id="IPR016047">
    <property type="entry name" value="M23ase_b-sheet_dom"/>
</dbReference>
<dbReference type="InterPro" id="IPR018392">
    <property type="entry name" value="LysM"/>
</dbReference>
<dbReference type="Gene3D" id="3.10.350.10">
    <property type="entry name" value="LysM domain"/>
    <property type="match status" value="2"/>
</dbReference>
<dbReference type="Pfam" id="PF01476">
    <property type="entry name" value="LysM"/>
    <property type="match status" value="2"/>
</dbReference>
<dbReference type="InterPro" id="IPR036779">
    <property type="entry name" value="LysM_dom_sf"/>
</dbReference>
<dbReference type="SUPFAM" id="SSF51261">
    <property type="entry name" value="Duplicated hybrid motif"/>
    <property type="match status" value="1"/>
</dbReference>
<organism evidence="2 3">
    <name type="scientific">Aerophobetes bacterium</name>
    <dbReference type="NCBI Taxonomy" id="2030807"/>
    <lineage>
        <taxon>Bacteria</taxon>
        <taxon>Candidatus Aerophobota</taxon>
    </lineage>
</organism>
<evidence type="ECO:0000313" key="2">
    <source>
        <dbReference type="EMBL" id="TET92326.1"/>
    </source>
</evidence>